<name>A0ABZ0YZL1_9CAUD</name>
<organism evidence="1 2">
    <name type="scientific">phage Lak_Megaphage_RVC_AP3_GC26</name>
    <dbReference type="NCBI Taxonomy" id="3109225"/>
    <lineage>
        <taxon>Viruses</taxon>
        <taxon>Duplodnaviria</taxon>
        <taxon>Heunggongvirae</taxon>
        <taxon>Uroviricota</taxon>
        <taxon>Caudoviricetes</taxon>
        <taxon>Caudoviricetes code 15 clade</taxon>
    </lineage>
</organism>
<keyword evidence="2" id="KW-1185">Reference proteome</keyword>
<proteinExistence type="predicted"/>
<accession>A0ABZ0YZL1</accession>
<protein>
    <submittedName>
        <fullName evidence="1">Uncharacterized protein</fullName>
    </submittedName>
</protein>
<reference evidence="1 2" key="1">
    <citation type="submission" date="2023-11" db="EMBL/GenBank/DDBJ databases">
        <authorList>
            <person name="Cook R."/>
            <person name="Crisci M."/>
            <person name="Pye H."/>
            <person name="Adriaenssens E."/>
            <person name="Santini J."/>
        </authorList>
    </citation>
    <scope>NUCLEOTIDE SEQUENCE [LARGE SCALE GENOMIC DNA]</scope>
    <source>
        <strain evidence="1">Lak_Megaphage_RVC_AP3_GC26</strain>
    </source>
</reference>
<dbReference type="EMBL" id="OR769219">
    <property type="protein sequence ID" value="WQJ51286.1"/>
    <property type="molecule type" value="Genomic_DNA"/>
</dbReference>
<evidence type="ECO:0000313" key="2">
    <source>
        <dbReference type="Proteomes" id="UP001348805"/>
    </source>
</evidence>
<sequence>MNSFIKLDNGIVLNISQIEMFGPVWPYELLEYDTTEQCGEHIGDAIKNLCYDKRLRDNCQNIISSSLAVPLDMNTNMKKYGEDEELNYTVILKSGNKFFITEAEYNNILEVMNLSAKSVYSNVDKTYTKYEI</sequence>
<dbReference type="Proteomes" id="UP001348805">
    <property type="component" value="Segment"/>
</dbReference>
<evidence type="ECO:0000313" key="1">
    <source>
        <dbReference type="EMBL" id="WQJ51286.1"/>
    </source>
</evidence>